<evidence type="ECO:0000313" key="3">
    <source>
        <dbReference type="Proteomes" id="UP000613580"/>
    </source>
</evidence>
<dbReference type="SUPFAM" id="SSF51735">
    <property type="entry name" value="NAD(P)-binding Rossmann-fold domains"/>
    <property type="match status" value="1"/>
</dbReference>
<accession>A0A8H6WKU6</accession>
<organism evidence="2 3">
    <name type="scientific">Mycena chlorophos</name>
    <name type="common">Agaric fungus</name>
    <name type="synonym">Agaricus chlorophos</name>
    <dbReference type="NCBI Taxonomy" id="658473"/>
    <lineage>
        <taxon>Eukaryota</taxon>
        <taxon>Fungi</taxon>
        <taxon>Dikarya</taxon>
        <taxon>Basidiomycota</taxon>
        <taxon>Agaricomycotina</taxon>
        <taxon>Agaricomycetes</taxon>
        <taxon>Agaricomycetidae</taxon>
        <taxon>Agaricales</taxon>
        <taxon>Marasmiineae</taxon>
        <taxon>Mycenaceae</taxon>
        <taxon>Mycena</taxon>
    </lineage>
</organism>
<dbReference type="Proteomes" id="UP000613580">
    <property type="component" value="Unassembled WGS sequence"/>
</dbReference>
<comment type="caution">
    <text evidence="2">The sequence shown here is derived from an EMBL/GenBank/DDBJ whole genome shotgun (WGS) entry which is preliminary data.</text>
</comment>
<evidence type="ECO:0000313" key="2">
    <source>
        <dbReference type="EMBL" id="KAF7320776.1"/>
    </source>
</evidence>
<protein>
    <submittedName>
        <fullName evidence="2">NmrA domain-containing protein</fullName>
    </submittedName>
</protein>
<dbReference type="InterPro" id="IPR036291">
    <property type="entry name" value="NAD(P)-bd_dom_sf"/>
</dbReference>
<keyword evidence="3" id="KW-1185">Reference proteome</keyword>
<dbReference type="Gene3D" id="3.90.25.10">
    <property type="entry name" value="UDP-galactose 4-epimerase, domain 1"/>
    <property type="match status" value="1"/>
</dbReference>
<dbReference type="OrthoDB" id="9974981at2759"/>
<gene>
    <name evidence="2" type="ORF">HMN09_00163900</name>
</gene>
<dbReference type="EMBL" id="JACAZE010000002">
    <property type="protein sequence ID" value="KAF7320776.1"/>
    <property type="molecule type" value="Genomic_DNA"/>
</dbReference>
<evidence type="ECO:0000259" key="1">
    <source>
        <dbReference type="Pfam" id="PF05368"/>
    </source>
</evidence>
<feature type="domain" description="NmrA-like" evidence="1">
    <location>
        <begin position="3"/>
        <end position="74"/>
    </location>
</feature>
<sequence length="151" mass="17803">MLIDLRDIGRYVARIIQDDRTLNKYVVAYSDCLSEEQIFRLTEEVSGEKIERKYIPTDKILALRTKYTRLSLTDPTDRMARYMRVTTDYEFSKYIRGDNTPAYAEYLGYLDANELYPDLRPIGFREFLGELVEGKIERAYKEVPMFSPPTE</sequence>
<dbReference type="InterPro" id="IPR008030">
    <property type="entry name" value="NmrA-like"/>
</dbReference>
<reference evidence="2" key="1">
    <citation type="submission" date="2020-05" db="EMBL/GenBank/DDBJ databases">
        <title>Mycena genomes resolve the evolution of fungal bioluminescence.</title>
        <authorList>
            <person name="Tsai I.J."/>
        </authorList>
    </citation>
    <scope>NUCLEOTIDE SEQUENCE</scope>
    <source>
        <strain evidence="2">110903Hualien_Pintung</strain>
    </source>
</reference>
<dbReference type="Pfam" id="PF05368">
    <property type="entry name" value="NmrA"/>
    <property type="match status" value="1"/>
</dbReference>
<name>A0A8H6WKU6_MYCCL</name>
<proteinExistence type="predicted"/>
<dbReference type="AlphaFoldDB" id="A0A8H6WKU6"/>